<keyword evidence="3" id="KW-1185">Reference proteome</keyword>
<organism evidence="2 3">
    <name type="scientific">Desulfosarcina widdelii</name>
    <dbReference type="NCBI Taxonomy" id="947919"/>
    <lineage>
        <taxon>Bacteria</taxon>
        <taxon>Pseudomonadati</taxon>
        <taxon>Thermodesulfobacteriota</taxon>
        <taxon>Desulfobacteria</taxon>
        <taxon>Desulfobacterales</taxon>
        <taxon>Desulfosarcinaceae</taxon>
        <taxon>Desulfosarcina</taxon>
    </lineage>
</organism>
<dbReference type="OrthoDB" id="5420957at2"/>
<dbReference type="Pfam" id="PF07238">
    <property type="entry name" value="PilZ"/>
    <property type="match status" value="1"/>
</dbReference>
<proteinExistence type="predicted"/>
<protein>
    <recommendedName>
        <fullName evidence="1">PilZ domain-containing protein</fullName>
    </recommendedName>
</protein>
<name>A0A5K7YUY9_9BACT</name>
<feature type="domain" description="PilZ" evidence="1">
    <location>
        <begin position="7"/>
        <end position="90"/>
    </location>
</feature>
<dbReference type="GO" id="GO:0035438">
    <property type="term" value="F:cyclic-di-GMP binding"/>
    <property type="evidence" value="ECO:0007669"/>
    <property type="project" value="InterPro"/>
</dbReference>
<reference evidence="2 3" key="1">
    <citation type="submission" date="2019-11" db="EMBL/GenBank/DDBJ databases">
        <title>Comparative genomics of hydrocarbon-degrading Desulfosarcina strains.</title>
        <authorList>
            <person name="Watanabe M."/>
            <person name="Kojima H."/>
            <person name="Fukui M."/>
        </authorList>
    </citation>
    <scope>NUCLEOTIDE SEQUENCE [LARGE SCALE GENOMIC DNA]</scope>
    <source>
        <strain evidence="2 3">PP31</strain>
    </source>
</reference>
<evidence type="ECO:0000313" key="2">
    <source>
        <dbReference type="EMBL" id="BBO73116.1"/>
    </source>
</evidence>
<sequence length="108" mass="12177">MIPKPNRHQHSRRTSFIIAKYSVKEGTFRDVIKNIGAGGLFIGTSRKIAEGQTISLEFPLFQFDKIIQVSGKVVRHEHNGFAVDFDEPIDDLISGKGQFPEIVHEADR</sequence>
<dbReference type="KEGG" id="dwd:DSCW_05330"/>
<evidence type="ECO:0000313" key="3">
    <source>
        <dbReference type="Proteomes" id="UP000427769"/>
    </source>
</evidence>
<dbReference type="InterPro" id="IPR009875">
    <property type="entry name" value="PilZ_domain"/>
</dbReference>
<dbReference type="RefSeq" id="WP_155302249.1">
    <property type="nucleotide sequence ID" value="NZ_AP021875.1"/>
</dbReference>
<dbReference type="Gene3D" id="2.40.10.220">
    <property type="entry name" value="predicted glycosyltransferase like domains"/>
    <property type="match status" value="1"/>
</dbReference>
<evidence type="ECO:0000259" key="1">
    <source>
        <dbReference type="Pfam" id="PF07238"/>
    </source>
</evidence>
<accession>A0A5K7YUY9</accession>
<dbReference type="AlphaFoldDB" id="A0A5K7YUY9"/>
<dbReference type="Proteomes" id="UP000427769">
    <property type="component" value="Chromosome"/>
</dbReference>
<dbReference type="EMBL" id="AP021875">
    <property type="protein sequence ID" value="BBO73116.1"/>
    <property type="molecule type" value="Genomic_DNA"/>
</dbReference>
<gene>
    <name evidence="2" type="ORF">DSCW_05330</name>
</gene>